<feature type="transmembrane region" description="Helical" evidence="5">
    <location>
        <begin position="473"/>
        <end position="491"/>
    </location>
</feature>
<feature type="transmembrane region" description="Helical" evidence="5">
    <location>
        <begin position="207"/>
        <end position="227"/>
    </location>
</feature>
<accession>A0AAV7G3J7</accession>
<feature type="transmembrane region" description="Helical" evidence="5">
    <location>
        <begin position="436"/>
        <end position="453"/>
    </location>
</feature>
<sequence length="529" mass="58756">MEDFFRREIYGALKSPPCGPSGNRPNDSVNCRERLCSADASLLFILDGFGASSVAPRQSAAMDLSANSLNPNKRLKEDFVSNLTGSSMLEIAALLLIVPALVLLRQLSSFSSERGLASTNIFVRKMNDRETSKCKDLRSSTLELAKDFAIVILPVILVFTVLAEWVYFLAIILIVVLLFCISAKRPSFSTLNTEMGPQHLSSSKMSILSYRVFMVVMTCICILAVDFKIFPRRYAKTETYGTGLMDLGVGSFVVANSLVSRQARGIINWKVALQSVSPLVLLGAGRLIFTAGVDYQVHVGEYGVHWNFFFTLAAISLLTSIFHIHPKYCGIFGLVILIAYQMSLKYGLSNFLLSSERASNIISQNKEGLFRYWGMYLIGVHLGFSIFFVNGASTKAANKQHTRSSVWILCIIFWSLTVILDRYVERVSRRMCNLSYVTFVLALNLQVLSVLMLSDFVPVQRPLLLEEVFNQNLLGSFLLANVLTGLVNLSIDTLSASSIAAVSILVGYMLFLIAAVSFAWFHNVSLKFW</sequence>
<dbReference type="PANTHER" id="PTHR20661">
    <property type="entry name" value="PHOSPHATIDYLINOSITOL-GLYCAN BIOSYNTHESIS CLASS W PROTEIN"/>
    <property type="match status" value="1"/>
</dbReference>
<evidence type="ECO:0000256" key="4">
    <source>
        <dbReference type="ARBA" id="ARBA00023136"/>
    </source>
</evidence>
<name>A0AAV7G3J7_DENCH</name>
<feature type="transmembrane region" description="Helical" evidence="5">
    <location>
        <begin position="498"/>
        <end position="521"/>
    </location>
</feature>
<evidence type="ECO:0000256" key="5">
    <source>
        <dbReference type="SAM" id="Phobius"/>
    </source>
</evidence>
<evidence type="ECO:0000313" key="7">
    <source>
        <dbReference type="Proteomes" id="UP000775213"/>
    </source>
</evidence>
<evidence type="ECO:0000256" key="1">
    <source>
        <dbReference type="ARBA" id="ARBA00004141"/>
    </source>
</evidence>
<protein>
    <recommendedName>
        <fullName evidence="8">GPI-anchored wall transfer protein</fullName>
    </recommendedName>
</protein>
<feature type="transmembrane region" description="Helical" evidence="5">
    <location>
        <begin position="83"/>
        <end position="104"/>
    </location>
</feature>
<dbReference type="GO" id="GO:0005783">
    <property type="term" value="C:endoplasmic reticulum"/>
    <property type="evidence" value="ECO:0007669"/>
    <property type="project" value="TreeGrafter"/>
</dbReference>
<evidence type="ECO:0000313" key="6">
    <source>
        <dbReference type="EMBL" id="KAH0450017.1"/>
    </source>
</evidence>
<reference evidence="6 7" key="1">
    <citation type="journal article" date="2021" name="Hortic Res">
        <title>Chromosome-scale assembly of the Dendrobium chrysotoxum genome enhances the understanding of orchid evolution.</title>
        <authorList>
            <person name="Zhang Y."/>
            <person name="Zhang G.Q."/>
            <person name="Zhang D."/>
            <person name="Liu X.D."/>
            <person name="Xu X.Y."/>
            <person name="Sun W.H."/>
            <person name="Yu X."/>
            <person name="Zhu X."/>
            <person name="Wang Z.W."/>
            <person name="Zhao X."/>
            <person name="Zhong W.Y."/>
            <person name="Chen H."/>
            <person name="Yin W.L."/>
            <person name="Huang T."/>
            <person name="Niu S.C."/>
            <person name="Liu Z.J."/>
        </authorList>
    </citation>
    <scope>NUCLEOTIDE SEQUENCE [LARGE SCALE GENOMIC DNA]</scope>
    <source>
        <strain evidence="6">Lindl</strain>
    </source>
</reference>
<dbReference type="Pfam" id="PF06423">
    <property type="entry name" value="GWT1"/>
    <property type="match status" value="1"/>
</dbReference>
<dbReference type="GO" id="GO:0006506">
    <property type="term" value="P:GPI anchor biosynthetic process"/>
    <property type="evidence" value="ECO:0007669"/>
    <property type="project" value="InterPro"/>
</dbReference>
<evidence type="ECO:0008006" key="8">
    <source>
        <dbReference type="Google" id="ProtNLM"/>
    </source>
</evidence>
<dbReference type="PANTHER" id="PTHR20661:SF0">
    <property type="entry name" value="PHOSPHATIDYLINOSITOL-GLYCAN BIOSYNTHESIS CLASS W PROTEIN"/>
    <property type="match status" value="1"/>
</dbReference>
<comment type="subcellular location">
    <subcellularLocation>
        <location evidence="1">Membrane</location>
        <topology evidence="1">Multi-pass membrane protein</topology>
    </subcellularLocation>
</comment>
<dbReference type="GO" id="GO:0016020">
    <property type="term" value="C:membrane"/>
    <property type="evidence" value="ECO:0007669"/>
    <property type="project" value="UniProtKB-SubCell"/>
</dbReference>
<feature type="transmembrane region" description="Helical" evidence="5">
    <location>
        <begin position="239"/>
        <end position="259"/>
    </location>
</feature>
<comment type="caution">
    <text evidence="6">The sequence shown here is derived from an EMBL/GenBank/DDBJ whole genome shotgun (WGS) entry which is preliminary data.</text>
</comment>
<dbReference type="Proteomes" id="UP000775213">
    <property type="component" value="Unassembled WGS sequence"/>
</dbReference>
<evidence type="ECO:0000256" key="2">
    <source>
        <dbReference type="ARBA" id="ARBA00022692"/>
    </source>
</evidence>
<feature type="transmembrane region" description="Helical" evidence="5">
    <location>
        <begin position="304"/>
        <end position="324"/>
    </location>
</feature>
<evidence type="ECO:0000256" key="3">
    <source>
        <dbReference type="ARBA" id="ARBA00022989"/>
    </source>
</evidence>
<feature type="transmembrane region" description="Helical" evidence="5">
    <location>
        <begin position="369"/>
        <end position="392"/>
    </location>
</feature>
<feature type="transmembrane region" description="Helical" evidence="5">
    <location>
        <begin position="271"/>
        <end position="292"/>
    </location>
</feature>
<keyword evidence="3 5" id="KW-1133">Transmembrane helix</keyword>
<dbReference type="InterPro" id="IPR009447">
    <property type="entry name" value="PIGW/GWT1"/>
</dbReference>
<dbReference type="PIRSF" id="PIRSF017321">
    <property type="entry name" value="GWT1"/>
    <property type="match status" value="1"/>
</dbReference>
<feature type="transmembrane region" description="Helical" evidence="5">
    <location>
        <begin position="148"/>
        <end position="179"/>
    </location>
</feature>
<keyword evidence="7" id="KW-1185">Reference proteome</keyword>
<dbReference type="GO" id="GO:0072659">
    <property type="term" value="P:protein localization to plasma membrane"/>
    <property type="evidence" value="ECO:0007669"/>
    <property type="project" value="TreeGrafter"/>
</dbReference>
<gene>
    <name evidence="6" type="ORF">IEQ34_020709</name>
</gene>
<dbReference type="EMBL" id="JAGFBR010000018">
    <property type="protein sequence ID" value="KAH0450017.1"/>
    <property type="molecule type" value="Genomic_DNA"/>
</dbReference>
<dbReference type="AlphaFoldDB" id="A0AAV7G3J7"/>
<keyword evidence="4 5" id="KW-0472">Membrane</keyword>
<keyword evidence="2 5" id="KW-0812">Transmembrane</keyword>
<feature type="transmembrane region" description="Helical" evidence="5">
    <location>
        <begin position="330"/>
        <end position="348"/>
    </location>
</feature>
<proteinExistence type="predicted"/>
<organism evidence="6 7">
    <name type="scientific">Dendrobium chrysotoxum</name>
    <name type="common">Orchid</name>
    <dbReference type="NCBI Taxonomy" id="161865"/>
    <lineage>
        <taxon>Eukaryota</taxon>
        <taxon>Viridiplantae</taxon>
        <taxon>Streptophyta</taxon>
        <taxon>Embryophyta</taxon>
        <taxon>Tracheophyta</taxon>
        <taxon>Spermatophyta</taxon>
        <taxon>Magnoliopsida</taxon>
        <taxon>Liliopsida</taxon>
        <taxon>Asparagales</taxon>
        <taxon>Orchidaceae</taxon>
        <taxon>Epidendroideae</taxon>
        <taxon>Malaxideae</taxon>
        <taxon>Dendrobiinae</taxon>
        <taxon>Dendrobium</taxon>
    </lineage>
</organism>
<dbReference type="GO" id="GO:0032216">
    <property type="term" value="F:glucosaminyl-phosphatidylinositol O-acyltransferase activity"/>
    <property type="evidence" value="ECO:0007669"/>
    <property type="project" value="TreeGrafter"/>
</dbReference>